<dbReference type="OrthoDB" id="5459991at2"/>
<dbReference type="HOGENOM" id="CLU_180627_0_0_7"/>
<dbReference type="BioCyc" id="DPIE1322246:BN4_RS09280-MONOMER"/>
<gene>
    <name evidence="2" type="ordered locus">BN4_11850</name>
</gene>
<reference evidence="2 3" key="1">
    <citation type="journal article" date="2013" name="PLoS ONE">
        <title>The first genomic and proteomic characterization of a deep-sea sulfate reducer: insights into the piezophilic lifestyle of Desulfovibrio piezophilus.</title>
        <authorList>
            <person name="Pradel N."/>
            <person name="Ji B."/>
            <person name="Gimenez G."/>
            <person name="Talla E."/>
            <person name="Lenoble P."/>
            <person name="Garel M."/>
            <person name="Tamburini C."/>
            <person name="Fourquet P."/>
            <person name="Lebrun R."/>
            <person name="Bertin P."/>
            <person name="Denis Y."/>
            <person name="Pophillat M."/>
            <person name="Barbe V."/>
            <person name="Ollivier B."/>
            <person name="Dolla A."/>
        </authorList>
    </citation>
    <scope>NUCLEOTIDE SEQUENCE [LARGE SCALE GENOMIC DNA]</scope>
    <source>
        <strain evidence="3">DSM 10523 / SB164P1</strain>
    </source>
</reference>
<evidence type="ECO:0000313" key="2">
    <source>
        <dbReference type="EMBL" id="CCH49085.1"/>
    </source>
</evidence>
<evidence type="ECO:0000313" key="3">
    <source>
        <dbReference type="Proteomes" id="UP000011724"/>
    </source>
</evidence>
<dbReference type="STRING" id="1322246.BN4_11850"/>
<organism evidence="2 3">
    <name type="scientific">Pseudodesulfovibrio piezophilus (strain DSM 21447 / JCM 15486 / C1TLV30)</name>
    <name type="common">Desulfovibrio piezophilus</name>
    <dbReference type="NCBI Taxonomy" id="1322246"/>
    <lineage>
        <taxon>Bacteria</taxon>
        <taxon>Pseudomonadati</taxon>
        <taxon>Thermodesulfobacteriota</taxon>
        <taxon>Desulfovibrionia</taxon>
        <taxon>Desulfovibrionales</taxon>
        <taxon>Desulfovibrionaceae</taxon>
    </lineage>
</organism>
<dbReference type="AlphaFoldDB" id="M1WM69"/>
<accession>M1WM69</accession>
<reference evidence="3" key="2">
    <citation type="journal article" date="2013" name="Stand. Genomic Sci.">
        <title>Complete genome sequence of Desulfocapsa sulfexigens, a marine deltaproteobacterium specialized in disproportionating inorganic sulfur compounds.</title>
        <authorList>
            <person name="Finster K.W."/>
            <person name="Kjeldsen K.U."/>
            <person name="Kube M."/>
            <person name="Reinhardt R."/>
            <person name="Mussmann M."/>
            <person name="Amann R."/>
            <person name="Schreiber L."/>
        </authorList>
    </citation>
    <scope>NUCLEOTIDE SEQUENCE [LARGE SCALE GENOMIC DNA]</scope>
    <source>
        <strain evidence="3">DSM 10523 / SB164P1</strain>
    </source>
</reference>
<proteinExistence type="predicted"/>
<dbReference type="eggNOG" id="ENOG502ZTA7">
    <property type="taxonomic scope" value="Bacteria"/>
</dbReference>
<name>M1WM69_PSEP2</name>
<dbReference type="PATRIC" id="fig|879567.3.peg.1949"/>
<feature type="compositionally biased region" description="Basic and acidic residues" evidence="1">
    <location>
        <begin position="1"/>
        <end position="16"/>
    </location>
</feature>
<dbReference type="RefSeq" id="WP_015415129.1">
    <property type="nucleotide sequence ID" value="NC_020409.1"/>
</dbReference>
<dbReference type="KEGG" id="dpi:BN4_11850"/>
<dbReference type="Proteomes" id="UP000011724">
    <property type="component" value="Chromosome"/>
</dbReference>
<keyword evidence="3" id="KW-1185">Reference proteome</keyword>
<evidence type="ECO:0000256" key="1">
    <source>
        <dbReference type="SAM" id="MobiDB-lite"/>
    </source>
</evidence>
<sequence length="101" mass="11607">MTHAEESKSGEARLSDDIPTLEAEAAQLTLERERTAKRVRELMEAENPKEGIYHHKEIFELQQQKLRLDVDIKFRTNKINRITLGIEEGGPSEGLEKGFLF</sequence>
<feature type="region of interest" description="Disordered" evidence="1">
    <location>
        <begin position="1"/>
        <end position="20"/>
    </location>
</feature>
<dbReference type="EMBL" id="FO203427">
    <property type="protein sequence ID" value="CCH49085.1"/>
    <property type="molecule type" value="Genomic_DNA"/>
</dbReference>
<protein>
    <submittedName>
        <fullName evidence="2">Uncharacterized protein</fullName>
    </submittedName>
</protein>